<evidence type="ECO:0000313" key="2">
    <source>
        <dbReference type="Proteomes" id="UP000033854"/>
    </source>
</evidence>
<dbReference type="Proteomes" id="UP000033854">
    <property type="component" value="Unassembled WGS sequence"/>
</dbReference>
<reference evidence="1 2" key="1">
    <citation type="journal article" date="2015" name="Nature">
        <title>rRNA introns, odd ribosomes, and small enigmatic genomes across a large radiation of phyla.</title>
        <authorList>
            <person name="Brown C.T."/>
            <person name="Hug L.A."/>
            <person name="Thomas B.C."/>
            <person name="Sharon I."/>
            <person name="Castelle C.J."/>
            <person name="Singh A."/>
            <person name="Wilkins M.J."/>
            <person name="Williams K.H."/>
            <person name="Banfield J.F."/>
        </authorList>
    </citation>
    <scope>NUCLEOTIDE SEQUENCE [LARGE SCALE GENOMIC DNA]</scope>
</reference>
<gene>
    <name evidence="1" type="ORF">UV06_C0002G0130</name>
</gene>
<sequence>MDEETKISVTGNAINLWYQVLRGPVAVPEWELRCADIQELLNSGLVKIVDSTFPVKFVELCNPSMAMSINEQKLLTLLKTYKSGPVTVGLLRAWSGELRVERPLKTIKKLFDLRLVEFSDKEKKQVQACFGCR</sequence>
<protein>
    <submittedName>
        <fullName evidence="1">Uncharacterized protein</fullName>
    </submittedName>
</protein>
<proteinExistence type="predicted"/>
<dbReference type="AlphaFoldDB" id="A0A0G1C0R5"/>
<evidence type="ECO:0000313" key="1">
    <source>
        <dbReference type="EMBL" id="KKS43228.1"/>
    </source>
</evidence>
<organism evidence="1 2">
    <name type="scientific">Candidatus Collierbacteria bacterium GW2011_GWA2_42_17</name>
    <dbReference type="NCBI Taxonomy" id="1618378"/>
    <lineage>
        <taxon>Bacteria</taxon>
        <taxon>Candidatus Collieribacteriota</taxon>
    </lineage>
</organism>
<name>A0A0G1C0R5_9BACT</name>
<dbReference type="EMBL" id="LCDA01000002">
    <property type="protein sequence ID" value="KKS43228.1"/>
    <property type="molecule type" value="Genomic_DNA"/>
</dbReference>
<accession>A0A0G1C0R5</accession>
<comment type="caution">
    <text evidence="1">The sequence shown here is derived from an EMBL/GenBank/DDBJ whole genome shotgun (WGS) entry which is preliminary data.</text>
</comment>